<dbReference type="Proteomes" id="UP000886162">
    <property type="component" value="Unassembled WGS sequence"/>
</dbReference>
<dbReference type="PANTHER" id="PTHR43819:SF1">
    <property type="entry name" value="ARCHAEAL-TYPE GLUTAMATE SYNTHASE [NADPH]"/>
    <property type="match status" value="1"/>
</dbReference>
<proteinExistence type="inferred from homology"/>
<name>A0A831LEW5_9BACT</name>
<reference evidence="3" key="1">
    <citation type="journal article" date="2020" name="mSystems">
        <title>Genome- and Community-Level Interaction Insights into Carbon Utilization and Element Cycling Functions of Hydrothermarchaeota in Hydrothermal Sediment.</title>
        <authorList>
            <person name="Zhou Z."/>
            <person name="Liu Y."/>
            <person name="Xu W."/>
            <person name="Pan J."/>
            <person name="Luo Z.H."/>
            <person name="Li M."/>
        </authorList>
    </citation>
    <scope>NUCLEOTIDE SEQUENCE [LARGE SCALE GENOMIC DNA]</scope>
    <source>
        <strain evidence="3">SpSt-1220</strain>
    </source>
</reference>
<evidence type="ECO:0000259" key="2">
    <source>
        <dbReference type="Pfam" id="PF01645"/>
    </source>
</evidence>
<gene>
    <name evidence="3" type="ORF">ENN94_05125</name>
</gene>
<dbReference type="CDD" id="cd02808">
    <property type="entry name" value="GltS_FMN"/>
    <property type="match status" value="1"/>
</dbReference>
<dbReference type="Pfam" id="PF01645">
    <property type="entry name" value="Glu_synthase"/>
    <property type="match status" value="1"/>
</dbReference>
<dbReference type="SUPFAM" id="SSF51395">
    <property type="entry name" value="FMN-linked oxidoreductases"/>
    <property type="match status" value="1"/>
</dbReference>
<sequence>FSHNTGEGGISEWHLQGGDLVWQVGTGYFGCRRKDGSFCGETFRQRAVNPAVKMIEIKLSQGAKPGHGGILPASKVSDEIARIRDVSVGQDVLSPPVHSAFSSPVELLEFITELRNLCGGKPVGFKLCLGERREFLAICKAMVETGLHPDFITIDGAEGGTGAAPLEFSNSVGMPLNDGLAFVHSALLGIGMRDRVRLIASGKITTGFHLLSKIALGADLCNSARGMMFSLGCIQALKCNTNQCPTGIATQSSRLYRGLDVTDKAKRVSRFHEATVKSAVELASASGLSCTPEKLRWHIFRRTAQDRIQPLGELYPCLEWGALLQEPIPQSFQPLWSAADARSF</sequence>
<comment type="similarity">
    <text evidence="1">Belongs to the glutamate synthase family.</text>
</comment>
<dbReference type="GO" id="GO:0015930">
    <property type="term" value="F:glutamate synthase activity"/>
    <property type="evidence" value="ECO:0007669"/>
    <property type="project" value="InterPro"/>
</dbReference>
<feature type="non-terminal residue" evidence="3">
    <location>
        <position position="1"/>
    </location>
</feature>
<accession>A0A831LEW5</accession>
<dbReference type="GO" id="GO:0006537">
    <property type="term" value="P:glutamate biosynthetic process"/>
    <property type="evidence" value="ECO:0007669"/>
    <property type="project" value="InterPro"/>
</dbReference>
<dbReference type="InterPro" id="IPR002932">
    <property type="entry name" value="Glu_synthdom"/>
</dbReference>
<evidence type="ECO:0000313" key="3">
    <source>
        <dbReference type="EMBL" id="HDR47066.1"/>
    </source>
</evidence>
<dbReference type="Gene3D" id="3.20.20.70">
    <property type="entry name" value="Aldolase class I"/>
    <property type="match status" value="1"/>
</dbReference>
<protein>
    <submittedName>
        <fullName evidence="3">FMN-binding glutamate synthase family protein</fullName>
    </submittedName>
</protein>
<dbReference type="EMBL" id="DSDO01000354">
    <property type="protein sequence ID" value="HDR47066.1"/>
    <property type="molecule type" value="Genomic_DNA"/>
</dbReference>
<dbReference type="AlphaFoldDB" id="A0A831LEW5"/>
<evidence type="ECO:0000256" key="1">
    <source>
        <dbReference type="ARBA" id="ARBA00009716"/>
    </source>
</evidence>
<dbReference type="PANTHER" id="PTHR43819">
    <property type="entry name" value="ARCHAEAL-TYPE GLUTAMATE SYNTHASE [NADPH]"/>
    <property type="match status" value="1"/>
</dbReference>
<organism evidence="3">
    <name type="scientific">Geoalkalibacter subterraneus</name>
    <dbReference type="NCBI Taxonomy" id="483547"/>
    <lineage>
        <taxon>Bacteria</taxon>
        <taxon>Pseudomonadati</taxon>
        <taxon>Thermodesulfobacteriota</taxon>
        <taxon>Desulfuromonadia</taxon>
        <taxon>Desulfuromonadales</taxon>
        <taxon>Geoalkalibacteraceae</taxon>
        <taxon>Geoalkalibacter</taxon>
    </lineage>
</organism>
<dbReference type="InterPro" id="IPR013785">
    <property type="entry name" value="Aldolase_TIM"/>
</dbReference>
<comment type="caution">
    <text evidence="3">The sequence shown here is derived from an EMBL/GenBank/DDBJ whole genome shotgun (WGS) entry which is preliminary data.</text>
</comment>
<feature type="domain" description="Glutamate synthase" evidence="2">
    <location>
        <begin position="3"/>
        <end position="287"/>
    </location>
</feature>